<feature type="region of interest" description="Disordered" evidence="13">
    <location>
        <begin position="201"/>
        <end position="233"/>
    </location>
</feature>
<keyword evidence="5" id="KW-0812">Transmembrane</keyword>
<keyword evidence="11" id="KW-1015">Disulfide bond</keyword>
<gene>
    <name evidence="15" type="ORF">B0T16DRAFT_429088</name>
</gene>
<comment type="caution">
    <text evidence="15">The sequence shown here is derived from an EMBL/GenBank/DDBJ whole genome shotgun (WGS) entry which is preliminary data.</text>
</comment>
<organism evidence="15 16">
    <name type="scientific">Cercophora newfieldiana</name>
    <dbReference type="NCBI Taxonomy" id="92897"/>
    <lineage>
        <taxon>Eukaryota</taxon>
        <taxon>Fungi</taxon>
        <taxon>Dikarya</taxon>
        <taxon>Ascomycota</taxon>
        <taxon>Pezizomycotina</taxon>
        <taxon>Sordariomycetes</taxon>
        <taxon>Sordariomycetidae</taxon>
        <taxon>Sordariales</taxon>
        <taxon>Lasiosphaeriaceae</taxon>
        <taxon>Cercophora</taxon>
    </lineage>
</organism>
<dbReference type="PANTHER" id="PTHR21535">
    <property type="entry name" value="MAGNESIUM AND COBALT TRANSPORT PROTEIN/MITOCHONDRIAL IMPORT INNER MEMBRANE TRANSLOCASE SUBUNIT TIM8"/>
    <property type="match status" value="1"/>
</dbReference>
<evidence type="ECO:0000256" key="5">
    <source>
        <dbReference type="ARBA" id="ARBA00022692"/>
    </source>
</evidence>
<dbReference type="GO" id="GO:0005743">
    <property type="term" value="C:mitochondrial inner membrane"/>
    <property type="evidence" value="ECO:0007669"/>
    <property type="project" value="UniProtKB-SubCell"/>
</dbReference>
<dbReference type="Gene3D" id="3.30.460.20">
    <property type="entry name" value="CorA soluble domain-like"/>
    <property type="match status" value="1"/>
</dbReference>
<keyword evidence="8" id="KW-1133">Transmembrane helix</keyword>
<dbReference type="InterPro" id="IPR045861">
    <property type="entry name" value="CorA_cytoplasmic_dom"/>
</dbReference>
<keyword evidence="9" id="KW-0811">Translocation</keyword>
<dbReference type="CDD" id="cd12829">
    <property type="entry name" value="Alr1p-like"/>
    <property type="match status" value="1"/>
</dbReference>
<dbReference type="Gene3D" id="1.20.58.340">
    <property type="entry name" value="Magnesium transport protein CorA, transmembrane region"/>
    <property type="match status" value="2"/>
</dbReference>
<evidence type="ECO:0000256" key="8">
    <source>
        <dbReference type="ARBA" id="ARBA00022989"/>
    </source>
</evidence>
<feature type="compositionally biased region" description="Basic and acidic residues" evidence="13">
    <location>
        <begin position="20"/>
        <end position="39"/>
    </location>
</feature>
<evidence type="ECO:0000256" key="13">
    <source>
        <dbReference type="SAM" id="MobiDB-lite"/>
    </source>
</evidence>
<feature type="region of interest" description="Disordered" evidence="13">
    <location>
        <begin position="252"/>
        <end position="272"/>
    </location>
</feature>
<comment type="similarity">
    <text evidence="3">Belongs to the small Tim family.</text>
</comment>
<name>A0AA40CPT2_9PEZI</name>
<dbReference type="SUPFAM" id="SSF143865">
    <property type="entry name" value="CorA soluble domain-like"/>
    <property type="match status" value="1"/>
</dbReference>
<evidence type="ECO:0000256" key="7">
    <source>
        <dbReference type="ARBA" id="ARBA00022927"/>
    </source>
</evidence>
<keyword evidence="12" id="KW-0143">Chaperone</keyword>
<feature type="region of interest" description="Disordered" evidence="13">
    <location>
        <begin position="66"/>
        <end position="150"/>
    </location>
</feature>
<sequence length="722" mass="81179">MSDHEEVGGNSGYSTPVPELDDHRNQAASVRPDRSRRGTFDSLYGARQMTAGSAYTDHQYLGTRVRDFEEAVEDEDGPEASPTLRRTRRPTVGSVAEGRSLSPPNSVKAFAEARRRERDLSFSEVKPERKAEEHALLRTTSALSRNSYRSKQHTVADDAASLATNKSAEEDVCFPLQDTPKDDNLHIDFDYLESFIQAENEARQSARRPSAARAFPDLRPDSAESQAAPQMVTVDGDILDAPFVLDMRREKTGQTDQTDDEEHTKPAPQPVDQSRVSFFSSAWESTIHAADLEGLILPGEDIRGLFTFPKGETDGVWWLNMNNPSEEEVRAVCRAFGIHPLTIEDITTQESREKIELFPSYYFACFRSFYLEIDEENGEKEYVPFNVYVVVFREGALSFSYAHNSHASHVRKRITMLKDYVALSSDWICYALIDDIVDSFAPVITKLESDTDQIEDEVFVARTDDMAQFLRKIGLARKNVMALMRLLGGKADVLKGFTKRCNENYKVTPRMDIGLYLGDIQDHVVTMMTNLGHFEKMLSRAHSNYLAQISIDGIAQGTSTNKVLSKITLLASVIVPLNVVTGLFGMNVTVPWMDEKNLSAFFGILGSLLDTHTPRNRAAVHTYHTHCVKMDSTPPFTDADLARLSDNDKQELKDFINKESQRAKFQAQSHNLTDLCWKRCFATSTIKSGALDKSEETCLANCVGRFMDVNIATLRHVQNMRQ</sequence>
<evidence type="ECO:0000313" key="16">
    <source>
        <dbReference type="Proteomes" id="UP001174936"/>
    </source>
</evidence>
<dbReference type="GO" id="GO:0005886">
    <property type="term" value="C:plasma membrane"/>
    <property type="evidence" value="ECO:0007669"/>
    <property type="project" value="TreeGrafter"/>
</dbReference>
<evidence type="ECO:0000259" key="14">
    <source>
        <dbReference type="Pfam" id="PF02953"/>
    </source>
</evidence>
<evidence type="ECO:0000256" key="2">
    <source>
        <dbReference type="ARBA" id="ARBA00004141"/>
    </source>
</evidence>
<keyword evidence="16" id="KW-1185">Reference proteome</keyword>
<evidence type="ECO:0000256" key="3">
    <source>
        <dbReference type="ARBA" id="ARBA00006720"/>
    </source>
</evidence>
<protein>
    <recommendedName>
        <fullName evidence="14">Tim10-like domain-containing protein</fullName>
    </recommendedName>
</protein>
<dbReference type="EMBL" id="JAULSV010000004">
    <property type="protein sequence ID" value="KAK0646192.1"/>
    <property type="molecule type" value="Genomic_DNA"/>
</dbReference>
<dbReference type="GO" id="GO:0015031">
    <property type="term" value="P:protein transport"/>
    <property type="evidence" value="ECO:0007669"/>
    <property type="project" value="UniProtKB-KW"/>
</dbReference>
<keyword evidence="6" id="KW-0496">Mitochondrion</keyword>
<evidence type="ECO:0000256" key="9">
    <source>
        <dbReference type="ARBA" id="ARBA00023010"/>
    </source>
</evidence>
<dbReference type="InterPro" id="IPR045863">
    <property type="entry name" value="CorA_TM1_TM2"/>
</dbReference>
<keyword evidence="7" id="KW-0813">Transport</keyword>
<dbReference type="InterPro" id="IPR044089">
    <property type="entry name" value="Alr1-like"/>
</dbReference>
<accession>A0AA40CPT2</accession>
<dbReference type="Pfam" id="PF01544">
    <property type="entry name" value="CorA"/>
    <property type="match status" value="1"/>
</dbReference>
<evidence type="ECO:0000256" key="12">
    <source>
        <dbReference type="ARBA" id="ARBA00023186"/>
    </source>
</evidence>
<dbReference type="InterPro" id="IPR002523">
    <property type="entry name" value="MgTranspt_CorA/ZnTranspt_ZntB"/>
</dbReference>
<dbReference type="GO" id="GO:0010961">
    <property type="term" value="P:intracellular magnesium ion homeostasis"/>
    <property type="evidence" value="ECO:0007669"/>
    <property type="project" value="TreeGrafter"/>
</dbReference>
<proteinExistence type="inferred from homology"/>
<dbReference type="Proteomes" id="UP001174936">
    <property type="component" value="Unassembled WGS sequence"/>
</dbReference>
<dbReference type="InterPro" id="IPR004217">
    <property type="entry name" value="Tim10-like"/>
</dbReference>
<reference evidence="15" key="1">
    <citation type="submission" date="2023-06" db="EMBL/GenBank/DDBJ databases">
        <title>Genome-scale phylogeny and comparative genomics of the fungal order Sordariales.</title>
        <authorList>
            <consortium name="Lawrence Berkeley National Laboratory"/>
            <person name="Hensen N."/>
            <person name="Bonometti L."/>
            <person name="Westerberg I."/>
            <person name="Brannstrom I.O."/>
            <person name="Guillou S."/>
            <person name="Cros-Aarteil S."/>
            <person name="Calhoun S."/>
            <person name="Haridas S."/>
            <person name="Kuo A."/>
            <person name="Mondo S."/>
            <person name="Pangilinan J."/>
            <person name="Riley R."/>
            <person name="Labutti K."/>
            <person name="Andreopoulos B."/>
            <person name="Lipzen A."/>
            <person name="Chen C."/>
            <person name="Yanf M."/>
            <person name="Daum C."/>
            <person name="Ng V."/>
            <person name="Clum A."/>
            <person name="Steindorff A."/>
            <person name="Ohm R."/>
            <person name="Martin F."/>
            <person name="Silar P."/>
            <person name="Natvig D."/>
            <person name="Lalanne C."/>
            <person name="Gautier V."/>
            <person name="Ament-Velasquez S.L."/>
            <person name="Kruys A."/>
            <person name="Hutchinson M.I."/>
            <person name="Powell A.J."/>
            <person name="Barry K."/>
            <person name="Miller A.N."/>
            <person name="Grigoriev I.V."/>
            <person name="Debuchy R."/>
            <person name="Gladieux P."/>
            <person name="Thoren M.H."/>
            <person name="Johannesson H."/>
        </authorList>
    </citation>
    <scope>NUCLEOTIDE SEQUENCE</scope>
    <source>
        <strain evidence="15">SMH2532-1</strain>
    </source>
</reference>
<dbReference type="PANTHER" id="PTHR21535:SF55">
    <property type="entry name" value="MAGNESIUM TRANSPORTER ALR1-RELATED"/>
    <property type="match status" value="1"/>
</dbReference>
<comment type="subcellular location">
    <subcellularLocation>
        <location evidence="2">Membrane</location>
        <topology evidence="2">Multi-pass membrane protein</topology>
    </subcellularLocation>
    <subcellularLocation>
        <location evidence="1">Mitochondrion inner membrane</location>
        <topology evidence="1">Peripheral membrane protein</topology>
        <orientation evidence="1">Intermembrane side</orientation>
    </subcellularLocation>
</comment>
<evidence type="ECO:0000256" key="10">
    <source>
        <dbReference type="ARBA" id="ARBA00023136"/>
    </source>
</evidence>
<dbReference type="FunFam" id="1.20.58.340:FF:000027">
    <property type="entry name" value="CorA family metal ion transporter (Eurofung)"/>
    <property type="match status" value="1"/>
</dbReference>
<dbReference type="InterPro" id="IPR035427">
    <property type="entry name" value="Tim10-like_dom_sf"/>
</dbReference>
<evidence type="ECO:0000256" key="11">
    <source>
        <dbReference type="ARBA" id="ARBA00023157"/>
    </source>
</evidence>
<dbReference type="GO" id="GO:0015095">
    <property type="term" value="F:magnesium ion transmembrane transporter activity"/>
    <property type="evidence" value="ECO:0007669"/>
    <property type="project" value="InterPro"/>
</dbReference>
<evidence type="ECO:0000256" key="4">
    <source>
        <dbReference type="ARBA" id="ARBA00009765"/>
    </source>
</evidence>
<dbReference type="AlphaFoldDB" id="A0AA40CPT2"/>
<evidence type="ECO:0000256" key="1">
    <source>
        <dbReference type="ARBA" id="ARBA00004137"/>
    </source>
</evidence>
<feature type="compositionally biased region" description="Basic and acidic residues" evidence="13">
    <location>
        <begin position="111"/>
        <end position="136"/>
    </location>
</feature>
<dbReference type="SUPFAM" id="SSF144083">
    <property type="entry name" value="Magnesium transport protein CorA, transmembrane region"/>
    <property type="match status" value="1"/>
</dbReference>
<evidence type="ECO:0000256" key="6">
    <source>
        <dbReference type="ARBA" id="ARBA00022792"/>
    </source>
</evidence>
<comment type="similarity">
    <text evidence="4">Belongs to the CorA metal ion transporter (MIT) (TC 1.A.35) family.</text>
</comment>
<feature type="domain" description="Tim10-like" evidence="14">
    <location>
        <begin position="655"/>
        <end position="718"/>
    </location>
</feature>
<feature type="compositionally biased region" description="Polar residues" evidence="13">
    <location>
        <begin position="138"/>
        <end position="149"/>
    </location>
</feature>
<feature type="region of interest" description="Disordered" evidence="13">
    <location>
        <begin position="1"/>
        <end position="42"/>
    </location>
</feature>
<keyword evidence="6" id="KW-0999">Mitochondrion inner membrane</keyword>
<dbReference type="Pfam" id="PF02953">
    <property type="entry name" value="zf-Tim10_DDP"/>
    <property type="match status" value="1"/>
</dbReference>
<keyword evidence="7" id="KW-0653">Protein transport</keyword>
<dbReference type="Gene3D" id="1.10.287.810">
    <property type="entry name" value="Mitochondrial import inner membrane translocase subunit tim13 like domains"/>
    <property type="match status" value="1"/>
</dbReference>
<dbReference type="SUPFAM" id="SSF144122">
    <property type="entry name" value="Tim10-like"/>
    <property type="match status" value="1"/>
</dbReference>
<evidence type="ECO:0000313" key="15">
    <source>
        <dbReference type="EMBL" id="KAK0646192.1"/>
    </source>
</evidence>
<keyword evidence="10" id="KW-0472">Membrane</keyword>